<evidence type="ECO:0000256" key="2">
    <source>
        <dbReference type="ARBA" id="ARBA00023157"/>
    </source>
</evidence>
<dbReference type="Proteomes" id="UP001175271">
    <property type="component" value="Unassembled WGS sequence"/>
</dbReference>
<accession>A0AA39LGA6</accession>
<dbReference type="Pfam" id="PF05254">
    <property type="entry name" value="UPF0203"/>
    <property type="match status" value="1"/>
</dbReference>
<evidence type="ECO:0000313" key="4">
    <source>
        <dbReference type="Proteomes" id="UP001175271"/>
    </source>
</evidence>
<comment type="caution">
    <text evidence="3">The sequence shown here is derived from an EMBL/GenBank/DDBJ whole genome shotgun (WGS) entry which is preliminary data.</text>
</comment>
<dbReference type="AlphaFoldDB" id="A0AA39LGA6"/>
<proteinExistence type="inferred from homology"/>
<gene>
    <name evidence="3" type="ORF">QR680_001617</name>
</gene>
<sequence>MFFALMMRAYRHGRKLKQTYDRCFTEFFQRYVSGSNEHRTNPCEQLHRAYKDCVEKNLIQNKLYDIDIEELRKEVLNTR</sequence>
<organism evidence="3 4">
    <name type="scientific">Steinernema hermaphroditum</name>
    <dbReference type="NCBI Taxonomy" id="289476"/>
    <lineage>
        <taxon>Eukaryota</taxon>
        <taxon>Metazoa</taxon>
        <taxon>Ecdysozoa</taxon>
        <taxon>Nematoda</taxon>
        <taxon>Chromadorea</taxon>
        <taxon>Rhabditida</taxon>
        <taxon>Tylenchina</taxon>
        <taxon>Panagrolaimomorpha</taxon>
        <taxon>Strongyloidoidea</taxon>
        <taxon>Steinernematidae</taxon>
        <taxon>Steinernema</taxon>
    </lineage>
</organism>
<reference evidence="3" key="1">
    <citation type="submission" date="2023-06" db="EMBL/GenBank/DDBJ databases">
        <title>Genomic analysis of the entomopathogenic nematode Steinernema hermaphroditum.</title>
        <authorList>
            <person name="Schwarz E.M."/>
            <person name="Heppert J.K."/>
            <person name="Baniya A."/>
            <person name="Schwartz H.T."/>
            <person name="Tan C.-H."/>
            <person name="Antoshechkin I."/>
            <person name="Sternberg P.W."/>
            <person name="Goodrich-Blair H."/>
            <person name="Dillman A.R."/>
        </authorList>
    </citation>
    <scope>NUCLEOTIDE SEQUENCE</scope>
    <source>
        <strain evidence="3">PS9179</strain>
        <tissue evidence="3">Whole animal</tissue>
    </source>
</reference>
<protein>
    <submittedName>
        <fullName evidence="3">Uncharacterized protein</fullName>
    </submittedName>
</protein>
<name>A0AA39LGA6_9BILA</name>
<dbReference type="InterPro" id="IPR007918">
    <property type="entry name" value="MDM35_apoptosis"/>
</dbReference>
<keyword evidence="2" id="KW-1015">Disulfide bond</keyword>
<evidence type="ECO:0000256" key="1">
    <source>
        <dbReference type="ARBA" id="ARBA00006196"/>
    </source>
</evidence>
<dbReference type="EMBL" id="JAUCMV010000005">
    <property type="protein sequence ID" value="KAK0396197.1"/>
    <property type="molecule type" value="Genomic_DNA"/>
</dbReference>
<evidence type="ECO:0000313" key="3">
    <source>
        <dbReference type="EMBL" id="KAK0396197.1"/>
    </source>
</evidence>
<comment type="similarity">
    <text evidence="1">Belongs to the TRIAP1/MDM35 family.</text>
</comment>
<keyword evidence="4" id="KW-1185">Reference proteome</keyword>